<evidence type="ECO:0000313" key="1">
    <source>
        <dbReference type="EMBL" id="EHC95467.1"/>
    </source>
</evidence>
<comment type="caution">
    <text evidence="1">The sequence shown here is derived from an EMBL/GenBank/DDBJ whole genome shotgun (WGS) entry which is preliminary data.</text>
</comment>
<organism evidence="1 2">
    <name type="scientific">Salmonella enterica subsp. enterica serovar Senftenberg str. A4-543</name>
    <dbReference type="NCBI Taxonomy" id="913082"/>
    <lineage>
        <taxon>Bacteria</taxon>
        <taxon>Pseudomonadati</taxon>
        <taxon>Pseudomonadota</taxon>
        <taxon>Gammaproteobacteria</taxon>
        <taxon>Enterobacterales</taxon>
        <taxon>Enterobacteriaceae</taxon>
        <taxon>Salmonella</taxon>
    </lineage>
</organism>
<protein>
    <submittedName>
        <fullName evidence="1">Uncharacterized protein</fullName>
    </submittedName>
</protein>
<reference evidence="1 2" key="1">
    <citation type="journal article" date="2011" name="BMC Genomics">
        <title>Genome sequencing reveals diversification of virulence factor content and possible host adaptation in distinct subpopulations of Salmonella enterica.</title>
        <authorList>
            <person name="den Bakker H.C."/>
            <person name="Moreno Switt A.I."/>
            <person name="Govoni G."/>
            <person name="Cummings C.A."/>
            <person name="Ranieri M.L."/>
            <person name="Degoricija L."/>
            <person name="Hoelzer K."/>
            <person name="Rodriguez-Rivera L.D."/>
            <person name="Brown S."/>
            <person name="Bolchacova E."/>
            <person name="Furtado M.R."/>
            <person name="Wiedmann M."/>
        </authorList>
    </citation>
    <scope>NUCLEOTIDE SEQUENCE [LARGE SCALE GENOMIC DNA]</scope>
    <source>
        <strain evidence="1 2">A4-543</strain>
    </source>
</reference>
<name>G5QTY8_SALSE</name>
<gene>
    <name evidence="1" type="ORF">LTSESEN_0039</name>
</gene>
<proteinExistence type="predicted"/>
<dbReference type="AlphaFoldDB" id="G5QTY8"/>
<evidence type="ECO:0000313" key="2">
    <source>
        <dbReference type="Proteomes" id="UP000005065"/>
    </source>
</evidence>
<dbReference type="Proteomes" id="UP000005065">
    <property type="component" value="Unassembled WGS sequence"/>
</dbReference>
<feature type="non-terminal residue" evidence="1">
    <location>
        <position position="50"/>
    </location>
</feature>
<dbReference type="EMBL" id="AFCU01000017">
    <property type="protein sequence ID" value="EHC95467.1"/>
    <property type="molecule type" value="Genomic_DNA"/>
</dbReference>
<accession>G5QTY8</accession>
<sequence>MEINLTGARVNVFPRSARKCDAVSYRSGLMLPWHSLARPLPWRRFYSSAR</sequence>